<dbReference type="AlphaFoldDB" id="A0A9K3CRG5"/>
<dbReference type="SUPFAM" id="SSF52540">
    <property type="entry name" value="P-loop containing nucleoside triphosphate hydrolases"/>
    <property type="match status" value="1"/>
</dbReference>
<dbReference type="OrthoDB" id="15417at2759"/>
<comment type="caution">
    <text evidence="2">The sequence shown here is derived from an EMBL/GenBank/DDBJ whole genome shotgun (WGS) entry which is preliminary data.</text>
</comment>
<dbReference type="InterPro" id="IPR038727">
    <property type="entry name" value="NadR/Ttd14_AAA_dom"/>
</dbReference>
<reference evidence="2 3" key="1">
    <citation type="journal article" date="2018" name="PLoS ONE">
        <title>The draft genome of Kipferlia bialata reveals reductive genome evolution in fornicate parasites.</title>
        <authorList>
            <person name="Tanifuji G."/>
            <person name="Takabayashi S."/>
            <person name="Kume K."/>
            <person name="Takagi M."/>
            <person name="Nakayama T."/>
            <person name="Kamikawa R."/>
            <person name="Inagaki Y."/>
            <person name="Hashimoto T."/>
        </authorList>
    </citation>
    <scope>NUCLEOTIDE SEQUENCE [LARGE SCALE GENOMIC DNA]</scope>
    <source>
        <strain evidence="2">NY0173</strain>
    </source>
</reference>
<proteinExistence type="predicted"/>
<dbReference type="Gene3D" id="3.40.50.300">
    <property type="entry name" value="P-loop containing nucleotide triphosphate hydrolases"/>
    <property type="match status" value="1"/>
</dbReference>
<dbReference type="Pfam" id="PF13521">
    <property type="entry name" value="AAA_28"/>
    <property type="match status" value="1"/>
</dbReference>
<dbReference type="Proteomes" id="UP000265618">
    <property type="component" value="Unassembled WGS sequence"/>
</dbReference>
<gene>
    <name evidence="2" type="ORF">KIPB_002968</name>
</gene>
<accession>A0A9K3CRG5</accession>
<dbReference type="EMBL" id="BDIP01000535">
    <property type="protein sequence ID" value="GIQ81924.1"/>
    <property type="molecule type" value="Genomic_DNA"/>
</dbReference>
<evidence type="ECO:0000259" key="1">
    <source>
        <dbReference type="Pfam" id="PF13521"/>
    </source>
</evidence>
<evidence type="ECO:0000313" key="3">
    <source>
        <dbReference type="Proteomes" id="UP000265618"/>
    </source>
</evidence>
<name>A0A9K3CRG5_9EUKA</name>
<dbReference type="InterPro" id="IPR027417">
    <property type="entry name" value="P-loop_NTPase"/>
</dbReference>
<protein>
    <recommendedName>
        <fullName evidence="1">NadR/Ttd14 AAA domain-containing protein</fullName>
    </recommendedName>
</protein>
<feature type="domain" description="NadR/Ttd14 AAA" evidence="1">
    <location>
        <begin position="4"/>
        <end position="152"/>
    </location>
</feature>
<keyword evidence="3" id="KW-1185">Reference proteome</keyword>
<organism evidence="2 3">
    <name type="scientific">Kipferlia bialata</name>
    <dbReference type="NCBI Taxonomy" id="797122"/>
    <lineage>
        <taxon>Eukaryota</taxon>
        <taxon>Metamonada</taxon>
        <taxon>Carpediemonas-like organisms</taxon>
        <taxon>Kipferlia</taxon>
    </lineage>
</organism>
<sequence length="211" mass="24233">MLVICLEGCHGAGKSQLIESFKSTYGEDTVLDEAFMDMESWALEPQTLTMELRWVSQWFTRLLKLKEQLGDDAHKQIFFADRSPYSAVFYSRTSQVNRDALQTVIAGQIDEIRTKSNIHVVTVHLSCEPDALWARIQERLTREPFRRQYMEHKVEWMKQTLAWYTQFGEWDITIDNTTGTAGGVLVQLAGYLSKHNSLSRFSDSLTATAEV</sequence>
<evidence type="ECO:0000313" key="2">
    <source>
        <dbReference type="EMBL" id="GIQ81924.1"/>
    </source>
</evidence>